<feature type="compositionally biased region" description="Polar residues" evidence="2">
    <location>
        <begin position="779"/>
        <end position="788"/>
    </location>
</feature>
<name>A0A6I8QYF1_XENTR</name>
<reference evidence="4" key="2">
    <citation type="submission" date="2020-05" db="UniProtKB">
        <authorList>
            <consortium name="Ensembl"/>
        </authorList>
    </citation>
    <scope>IDENTIFICATION</scope>
</reference>
<evidence type="ECO:0000313" key="4">
    <source>
        <dbReference type="Ensembl" id="ENSXETP00000073357"/>
    </source>
</evidence>
<dbReference type="Ensembl" id="ENSXETT00000100933">
    <property type="protein sequence ID" value="ENSXETP00000073357"/>
    <property type="gene ID" value="ENSXETG00000038727"/>
</dbReference>
<feature type="compositionally biased region" description="Polar residues" evidence="2">
    <location>
        <begin position="205"/>
        <end position="245"/>
    </location>
</feature>
<feature type="compositionally biased region" description="Polar residues" evidence="2">
    <location>
        <begin position="712"/>
        <end position="728"/>
    </location>
</feature>
<dbReference type="PANTHER" id="PTHR21623:SF2">
    <property type="entry name" value="COILED-COIL DOMAIN-CONTAINING PROTEIN 33"/>
    <property type="match status" value="1"/>
</dbReference>
<dbReference type="AlphaFoldDB" id="A0A6I8QYF1"/>
<dbReference type="PANTHER" id="PTHR21623">
    <property type="entry name" value="SPERIOLIN-BINDING FACTOR"/>
    <property type="match status" value="1"/>
</dbReference>
<dbReference type="Pfam" id="PF00168">
    <property type="entry name" value="C2"/>
    <property type="match status" value="1"/>
</dbReference>
<proteinExistence type="predicted"/>
<evidence type="ECO:0000259" key="3">
    <source>
        <dbReference type="SMART" id="SM00239"/>
    </source>
</evidence>
<dbReference type="Bgee" id="ENSXETG00000038727">
    <property type="expression patterns" value="Expressed in brain and 10 other cell types or tissues"/>
</dbReference>
<gene>
    <name evidence="4" type="primary">ccdc33</name>
</gene>
<protein>
    <submittedName>
        <fullName evidence="4">Coiled-coil domain containing 33</fullName>
    </submittedName>
</protein>
<dbReference type="InterPro" id="IPR035892">
    <property type="entry name" value="C2_domain_sf"/>
</dbReference>
<dbReference type="GeneTree" id="ENSGT00390000017366"/>
<dbReference type="InterPro" id="IPR000008">
    <property type="entry name" value="C2_dom"/>
</dbReference>
<feature type="compositionally biased region" description="Basic and acidic residues" evidence="2">
    <location>
        <begin position="346"/>
        <end position="357"/>
    </location>
</feature>
<feature type="region of interest" description="Disordered" evidence="2">
    <location>
        <begin position="711"/>
        <end position="795"/>
    </location>
</feature>
<feature type="compositionally biased region" description="Acidic residues" evidence="2">
    <location>
        <begin position="288"/>
        <end position="310"/>
    </location>
</feature>
<reference evidence="4" key="1">
    <citation type="journal article" date="2010" name="Science">
        <title>The genome of the Western clawed frog Xenopus tropicalis.</title>
        <authorList>
            <person name="Hellsten U."/>
            <person name="Harland R.M."/>
            <person name="Gilchrist M.J."/>
            <person name="Hendrix D."/>
            <person name="Jurka J."/>
            <person name="Kapitonov V."/>
            <person name="Ovcharenko I."/>
            <person name="Putnam N.H."/>
            <person name="Shu S."/>
            <person name="Taher L."/>
            <person name="Blitz I.L."/>
            <person name="Blumberg B."/>
            <person name="Dichmann D.S."/>
            <person name="Dubchak I."/>
            <person name="Amaya E."/>
            <person name="Detter J.C."/>
            <person name="Fletcher R."/>
            <person name="Gerhard D.S."/>
            <person name="Goodstein D."/>
            <person name="Graves T."/>
            <person name="Grigoriev I.V."/>
            <person name="Grimwood J."/>
            <person name="Kawashima T."/>
            <person name="Lindquist E."/>
            <person name="Lucas S.M."/>
            <person name="Mead P.E."/>
            <person name="Mitros T."/>
            <person name="Ogino H."/>
            <person name="Ohta Y."/>
            <person name="Poliakov A.V."/>
            <person name="Pollet N."/>
            <person name="Robert J."/>
            <person name="Salamov A."/>
            <person name="Sater A.K."/>
            <person name="Schmutz J."/>
            <person name="Terry A."/>
            <person name="Vize P.D."/>
            <person name="Warren W.C."/>
            <person name="Wells D."/>
            <person name="Wills A."/>
            <person name="Wilson R.K."/>
            <person name="Zimmerman L.B."/>
            <person name="Zorn A.M."/>
            <person name="Grainger R."/>
            <person name="Grammer T."/>
            <person name="Khokha M.K."/>
            <person name="Richardson P.M."/>
            <person name="Rokhsar D.S."/>
        </authorList>
    </citation>
    <scope>NUCLEOTIDE SEQUENCE [LARGE SCALE GENOMIC DNA]</scope>
    <source>
        <strain evidence="4">Nigerian</strain>
    </source>
</reference>
<accession>A0A6I8QYF1</accession>
<dbReference type="SMART" id="SM00239">
    <property type="entry name" value="C2"/>
    <property type="match status" value="1"/>
</dbReference>
<feature type="coiled-coil region" evidence="1">
    <location>
        <begin position="874"/>
        <end position="956"/>
    </location>
</feature>
<organism evidence="4">
    <name type="scientific">Xenopus tropicalis</name>
    <name type="common">Western clawed frog</name>
    <name type="synonym">Silurana tropicalis</name>
    <dbReference type="NCBI Taxonomy" id="8364"/>
    <lineage>
        <taxon>Eukaryota</taxon>
        <taxon>Metazoa</taxon>
        <taxon>Chordata</taxon>
        <taxon>Craniata</taxon>
        <taxon>Vertebrata</taxon>
        <taxon>Euteleostomi</taxon>
        <taxon>Amphibia</taxon>
        <taxon>Batrachia</taxon>
        <taxon>Anura</taxon>
        <taxon>Pipoidea</taxon>
        <taxon>Pipidae</taxon>
        <taxon>Xenopodinae</taxon>
        <taxon>Xenopus</taxon>
        <taxon>Silurana</taxon>
    </lineage>
</organism>
<dbReference type="Gene3D" id="2.60.40.150">
    <property type="entry name" value="C2 domain"/>
    <property type="match status" value="1"/>
</dbReference>
<feature type="coiled-coil region" evidence="1">
    <location>
        <begin position="1016"/>
        <end position="1043"/>
    </location>
</feature>
<dbReference type="FunCoup" id="A0A6I8QYF1">
    <property type="interactions" value="113"/>
</dbReference>
<feature type="coiled-coil region" evidence="1">
    <location>
        <begin position="811"/>
        <end position="838"/>
    </location>
</feature>
<evidence type="ECO:0000256" key="2">
    <source>
        <dbReference type="SAM" id="MobiDB-lite"/>
    </source>
</evidence>
<feature type="region of interest" description="Disordered" evidence="2">
    <location>
        <begin position="195"/>
        <end position="367"/>
    </location>
</feature>
<dbReference type="InParanoid" id="A0A6I8QYF1"/>
<evidence type="ECO:0000256" key="1">
    <source>
        <dbReference type="SAM" id="Coils"/>
    </source>
</evidence>
<keyword evidence="1" id="KW-0175">Coiled coil</keyword>
<feature type="domain" description="C2" evidence="3">
    <location>
        <begin position="375"/>
        <end position="479"/>
    </location>
</feature>
<sequence>MPAPVAPPAALPGPPRLRLDDKVLALDFLLLDAQFNEQGQYQLALRVENPLLDGSVEGVTVSVNQGDMVQSNQAVSDIVEQEDLTDTICFQNNTYLFILPQGLCKNDKHHDVRLSIDVMKFGSNIQKVGKKVGQAIFAIYPRTNQPRINLRAARFQPLYNYQGVLALLRVGGDHLSMHCGRLAYKVCFREYQPQKSEDTHKQPSPRLNTLKVGNSQPGTPRSVSFSTNPVSPAPTTSRTIKSQADTPRVETYQDNAPKSDRRSTIQTPRAHQALSDPKDPPTPTLDTYEMDPPETELLQDQDDHADDSDDSPPVSPRHRAPSKVPHDVPLLLPSPPKTPATTRKTHVTERPAAEGESVRANNGQSSFLSPLGTDTVVVTIHSASRLPSTRAGTAPSPFICLTNSLNERKGVGAQSISHAVQSPTHDPVWGETLTMTVRENEVQQEDLILHVADSSSLEVLLTYNLPLRELQPFHTYYLCMVQPHSQGPGECHLYASVERRSSRIPLQKEFTYSALQVLIVRVEDPLEEQSNGLLAVARIVPNYTEYRQSQGLREVHPVLDATVLFPDPAPACFQIPSAASNGHPQITSPGLPPSQPVWNSQFLFQGRDGVTLFSEGAALVLEYYPATADTRHVPWHLSDCCGFSVVPLDMHMYHQLMMATDKPHTLSVPIQGTKLQTLSGETPTVSLQLLLLRSECPEFFLRPVELEPALTLEQNHSPQPTQDIPVSTTHRREQLQKDGLSLPPHNALADILPNPWSHSMQGQQKHMDHSGPLNKPHANHQQQKQSNEMELPPDPVAAHQEQELSNYRLAMQRMADDIIALRRQMSGLEAENSNLRSELSLHQDIGRNLLSDTDIDVMTKAEIADRMVTLKHKLASETSDLRVMRDRVQQLQNELVRKNDREKELVLLQRAHQQQQAVLNQYHQRLARSKALQDTMRKQEKVIEKMEKLLDRKLKDGKRNRADGEERGGRQDTLQADVHAALLAENSRLREELDRTRVPMITQQPRILDTFSDSEKFSLLSKLEKSQARVQSLERELEESARRWGREKQQFKTQLSEQEMGFSRTNTTILHHIPIKEPDPPIRRHAKLDPLI</sequence>
<dbReference type="SUPFAM" id="SSF49562">
    <property type="entry name" value="C2 domain (Calcium/lipid-binding domain, CaLB)"/>
    <property type="match status" value="1"/>
</dbReference>
<dbReference type="InterPro" id="IPR039889">
    <property type="entry name" value="CCD33"/>
</dbReference>